<dbReference type="Gene3D" id="3.40.50.180">
    <property type="entry name" value="Methylesterase CheB, C-terminal domain"/>
    <property type="match status" value="1"/>
</dbReference>
<dbReference type="PRINTS" id="PR00996">
    <property type="entry name" value="CHERMTFRASE"/>
</dbReference>
<evidence type="ECO:0000259" key="16">
    <source>
        <dbReference type="PROSITE" id="PS50122"/>
    </source>
</evidence>
<evidence type="ECO:0000256" key="1">
    <source>
        <dbReference type="ARBA" id="ARBA00000085"/>
    </source>
</evidence>
<dbReference type="Pfam" id="PF01739">
    <property type="entry name" value="CheR"/>
    <property type="match status" value="1"/>
</dbReference>
<keyword evidence="9" id="KW-0547">Nucleotide-binding</keyword>
<feature type="active site" evidence="12">
    <location>
        <position position="42"/>
    </location>
</feature>
<dbReference type="Pfam" id="PF07536">
    <property type="entry name" value="HWE_HK"/>
    <property type="match status" value="1"/>
</dbReference>
<keyword evidence="3" id="KW-0597">Phosphoprotein</keyword>
<dbReference type="GO" id="GO:0008983">
    <property type="term" value="F:protein-glutamate O-methyltransferase activity"/>
    <property type="evidence" value="ECO:0007669"/>
    <property type="project" value="UniProtKB-EC"/>
</dbReference>
<comment type="catalytic activity">
    <reaction evidence="2">
        <text>L-glutamyl-[protein] + S-adenosyl-L-methionine = [protein]-L-glutamate 5-O-methyl ester + S-adenosyl-L-homocysteine</text>
        <dbReference type="Rhea" id="RHEA:24452"/>
        <dbReference type="Rhea" id="RHEA-COMP:10208"/>
        <dbReference type="Rhea" id="RHEA-COMP:10311"/>
        <dbReference type="ChEBI" id="CHEBI:29973"/>
        <dbReference type="ChEBI" id="CHEBI:57856"/>
        <dbReference type="ChEBI" id="CHEBI:59789"/>
        <dbReference type="ChEBI" id="CHEBI:82795"/>
        <dbReference type="EC" id="2.1.1.80"/>
    </reaction>
</comment>
<dbReference type="Pfam" id="PF01339">
    <property type="entry name" value="CheB_methylest"/>
    <property type="match status" value="1"/>
</dbReference>
<reference evidence="18 19" key="1">
    <citation type="submission" date="2020-08" db="EMBL/GenBank/DDBJ databases">
        <title>Genomic Encyclopedia of Type Strains, Phase IV (KMG-IV): sequencing the most valuable type-strain genomes for metagenomic binning, comparative biology and taxonomic classification.</title>
        <authorList>
            <person name="Goeker M."/>
        </authorList>
    </citation>
    <scope>NUCLEOTIDE SEQUENCE [LARGE SCALE GENOMIC DNA]</scope>
    <source>
        <strain evidence="18 19">DSM 102235</strain>
    </source>
</reference>
<protein>
    <submittedName>
        <fullName evidence="18">Two-component system CheB/CheR fusion protein</fullName>
        <ecNumber evidence="18">2.1.1.80</ecNumber>
        <ecNumber evidence="18">3.1.1.61</ecNumber>
    </submittedName>
</protein>
<evidence type="ECO:0000256" key="8">
    <source>
        <dbReference type="ARBA" id="ARBA00022691"/>
    </source>
</evidence>
<keyword evidence="8" id="KW-0949">S-adenosyl-L-methionine</keyword>
<evidence type="ECO:0000256" key="2">
    <source>
        <dbReference type="ARBA" id="ARBA00001541"/>
    </source>
</evidence>
<dbReference type="GO" id="GO:0006935">
    <property type="term" value="P:chemotaxis"/>
    <property type="evidence" value="ECO:0007669"/>
    <property type="project" value="UniProtKB-UniRule"/>
</dbReference>
<dbReference type="Pfam" id="PF13596">
    <property type="entry name" value="PAS_10"/>
    <property type="match status" value="1"/>
</dbReference>
<evidence type="ECO:0000259" key="15">
    <source>
        <dbReference type="PROSITE" id="PS50113"/>
    </source>
</evidence>
<dbReference type="PROSITE" id="PS50113">
    <property type="entry name" value="PAC"/>
    <property type="match status" value="1"/>
</dbReference>
<dbReference type="InterPro" id="IPR000700">
    <property type="entry name" value="PAS-assoc_C"/>
</dbReference>
<dbReference type="InterPro" id="IPR035965">
    <property type="entry name" value="PAS-like_dom_sf"/>
</dbReference>
<dbReference type="SUPFAM" id="SSF55785">
    <property type="entry name" value="PYP-like sensor domain (PAS domain)"/>
    <property type="match status" value="2"/>
</dbReference>
<evidence type="ECO:0000256" key="12">
    <source>
        <dbReference type="PROSITE-ProRule" id="PRU00050"/>
    </source>
</evidence>
<keyword evidence="12" id="KW-0145">Chemotaxis</keyword>
<dbReference type="EC" id="2.1.1.80" evidence="18"/>
<dbReference type="InterPro" id="IPR000014">
    <property type="entry name" value="PAS"/>
</dbReference>
<dbReference type="Pfam" id="PF08447">
    <property type="entry name" value="PAS_3"/>
    <property type="match status" value="1"/>
</dbReference>
<dbReference type="PANTHER" id="PTHR24422">
    <property type="entry name" value="CHEMOTAXIS PROTEIN METHYLTRANSFERASE"/>
    <property type="match status" value="1"/>
</dbReference>
<dbReference type="RefSeq" id="WP_183968476.1">
    <property type="nucleotide sequence ID" value="NZ_BAABBZ010000011.1"/>
</dbReference>
<evidence type="ECO:0000313" key="18">
    <source>
        <dbReference type="EMBL" id="MBB3987387.1"/>
    </source>
</evidence>
<evidence type="ECO:0000313" key="19">
    <source>
        <dbReference type="Proteomes" id="UP000541426"/>
    </source>
</evidence>
<evidence type="ECO:0000256" key="7">
    <source>
        <dbReference type="ARBA" id="ARBA00022679"/>
    </source>
</evidence>
<dbReference type="InterPro" id="IPR036804">
    <property type="entry name" value="CheR_N_sf"/>
</dbReference>
<comment type="catalytic activity">
    <reaction evidence="1">
        <text>ATP + protein L-histidine = ADP + protein N-phospho-L-histidine.</text>
        <dbReference type="EC" id="2.7.13.3"/>
    </reaction>
</comment>
<accession>A0A7W6DUX9</accession>
<proteinExistence type="predicted"/>
<dbReference type="InterPro" id="IPR022642">
    <property type="entry name" value="CheR_C"/>
</dbReference>
<evidence type="ECO:0000259" key="17">
    <source>
        <dbReference type="PROSITE" id="PS50123"/>
    </source>
</evidence>
<sequence>MKNTFPVIGVGASAGGLEALRELFSGKSGDGMPGMAFVVIQHLDPNHESLMAQLIERYTNMTVTQACGGEDLEENHIYVIPPGHGLSVHDGTLQLTEFTDPRGLRRPIDDFFEALAIDIGPQSACVILSGTGADGTRGLRAIKEHGGLCVVQTPESASYDGMPTSAIGTGLADFVTHPSDILSVLGRFFKYGKDLPDDENSNEIFDHITDICDTISDTLGHDFSMYKRSTLSRRIARRMQVLGLESPKDYLDRVRRDSEERSALFSDLLINVTRFFRDPGEFERLETKVIQPLIDSCEPEGSIRVWVAGCSSGEEAYSIAMLLHHNIMKSGKSVRAQVFATDIDAKMLDIARGGTYPLAALPDIPEHLRNRYTVNNNSSFSVTQSVRDMVRFSLHSLIKDPPFPKMDLVSCRNLLIYFDEDLQREVVPLLHFALSEEGYLFLGSSEAIGRFEDLFQTEDQTHRLFKRKPAIGRYNLRLPKRRGTRQTASRERHGQVPQSLPEDSFEQQALRRLAEAYAPVSMLLDPSGNLIQRYGNLSKFLDFPDRTDRQVHVPSLAKLGLREVIGGLVRDANTNQRRLISRGVEVQTGFGTLPCDVMCEPLREEGALLVVIRETGDMVPGVPDGFEEVAPDESHLRYLEQELQATRHRLNTTVEELETTNEELKSSNEEMMSMNEELQSTNEELTTVNDELKNKVDQLMMANSDLSNFFNSTELVVVVVDAEVRIRSFTEAAAELFNLKSQHVGRLFSDVSGELDDTNLISPLNKAVGKAETSEFRISSKAMQRDFVARTLPYRRQDGEYDGATLVLADVTEALRLEQSLEEERQRLRLALEVARIGIWEYEPETDVIRIDETERKLLDLGADFDDRMEPLLARLRSEDRDRVNQALRQSMNGTRDFNETFSIELADGRVRWLHGMGRRFERDNSNKFVGVTYDVTAERDLLDQRELMIREMNHRVKNLFAIISALISISSREAEDVSAFAISLRSRIRALAESHGLTNNGADVQHAMLHELVQTVLRPSLSSQTIKLSGPDLEIQVDQITSLALILHEWGTNSTKYGALSLPDGKLSITVSVQAATAHIRWIETGRTDQMTERPGFGTSLVEATAHQLQGSVSGAATENGFERTLTIPYTAT</sequence>
<keyword evidence="19" id="KW-1185">Reference proteome</keyword>
<evidence type="ECO:0000256" key="5">
    <source>
        <dbReference type="ARBA" id="ARBA00022630"/>
    </source>
</evidence>
<evidence type="ECO:0000256" key="10">
    <source>
        <dbReference type="ARBA" id="ARBA00022777"/>
    </source>
</evidence>
<feature type="region of interest" description="Disordered" evidence="14">
    <location>
        <begin position="479"/>
        <end position="501"/>
    </location>
</feature>
<keyword evidence="13" id="KW-0175">Coiled coil</keyword>
<evidence type="ECO:0000256" key="11">
    <source>
        <dbReference type="ARBA" id="ARBA00022840"/>
    </source>
</evidence>
<dbReference type="GO" id="GO:0005524">
    <property type="term" value="F:ATP binding"/>
    <property type="evidence" value="ECO:0007669"/>
    <property type="project" value="UniProtKB-KW"/>
</dbReference>
<dbReference type="PANTHER" id="PTHR24422:SF27">
    <property type="entry name" value="PROTEIN-GLUTAMATE O-METHYLTRANSFERASE"/>
    <property type="match status" value="1"/>
</dbReference>
<feature type="coiled-coil region" evidence="13">
    <location>
        <begin position="636"/>
        <end position="702"/>
    </location>
</feature>
<dbReference type="SUPFAM" id="SSF52738">
    <property type="entry name" value="Methylesterase CheB, C-terminal domain"/>
    <property type="match status" value="1"/>
</dbReference>
<evidence type="ECO:0000256" key="4">
    <source>
        <dbReference type="ARBA" id="ARBA00022603"/>
    </source>
</evidence>
<keyword evidence="11" id="KW-0067">ATP-binding</keyword>
<dbReference type="EC" id="3.1.1.61" evidence="18"/>
<feature type="domain" description="CheB-type methylesterase" evidence="16">
    <location>
        <begin position="4"/>
        <end position="192"/>
    </location>
</feature>
<dbReference type="InterPro" id="IPR011102">
    <property type="entry name" value="Sig_transdc_His_kinase_HWE"/>
</dbReference>
<dbReference type="InterPro" id="IPR036890">
    <property type="entry name" value="HATPase_C_sf"/>
</dbReference>
<dbReference type="AlphaFoldDB" id="A0A7W6DUX9"/>
<dbReference type="SMART" id="SM00138">
    <property type="entry name" value="MeTrc"/>
    <property type="match status" value="1"/>
</dbReference>
<dbReference type="InterPro" id="IPR035909">
    <property type="entry name" value="CheB_C"/>
</dbReference>
<keyword evidence="7 18" id="KW-0808">Transferase</keyword>
<dbReference type="InterPro" id="IPR029063">
    <property type="entry name" value="SAM-dependent_MTases_sf"/>
</dbReference>
<feature type="domain" description="PAC" evidence="15">
    <location>
        <begin position="772"/>
        <end position="823"/>
    </location>
</feature>
<feature type="active site" evidence="12">
    <location>
        <position position="134"/>
    </location>
</feature>
<dbReference type="GO" id="GO:0004673">
    <property type="term" value="F:protein histidine kinase activity"/>
    <property type="evidence" value="ECO:0007669"/>
    <property type="project" value="UniProtKB-EC"/>
</dbReference>
<dbReference type="PROSITE" id="PS50122">
    <property type="entry name" value="CHEB"/>
    <property type="match status" value="1"/>
</dbReference>
<keyword evidence="4 18" id="KW-0489">Methyltransferase</keyword>
<dbReference type="SMART" id="SM00911">
    <property type="entry name" value="HWE_HK"/>
    <property type="match status" value="1"/>
</dbReference>
<evidence type="ECO:0000256" key="9">
    <source>
        <dbReference type="ARBA" id="ARBA00022741"/>
    </source>
</evidence>
<dbReference type="GO" id="GO:0000156">
    <property type="term" value="F:phosphorelay response regulator activity"/>
    <property type="evidence" value="ECO:0007669"/>
    <property type="project" value="InterPro"/>
</dbReference>
<dbReference type="InterPro" id="IPR050903">
    <property type="entry name" value="Bact_Chemotaxis_MeTrfase"/>
</dbReference>
<dbReference type="Gene3D" id="1.10.155.10">
    <property type="entry name" value="Chemotaxis receptor methyltransferase CheR, N-terminal domain"/>
    <property type="match status" value="1"/>
</dbReference>
<evidence type="ECO:0000256" key="14">
    <source>
        <dbReference type="SAM" id="MobiDB-lite"/>
    </source>
</evidence>
<organism evidence="18 19">
    <name type="scientific">Sagittula marina</name>
    <dbReference type="NCBI Taxonomy" id="943940"/>
    <lineage>
        <taxon>Bacteria</taxon>
        <taxon>Pseudomonadati</taxon>
        <taxon>Pseudomonadota</taxon>
        <taxon>Alphaproteobacteria</taxon>
        <taxon>Rhodobacterales</taxon>
        <taxon>Roseobacteraceae</taxon>
        <taxon>Sagittula</taxon>
    </lineage>
</organism>
<dbReference type="CDD" id="cd16434">
    <property type="entry name" value="CheB-CheR_fusion"/>
    <property type="match status" value="1"/>
</dbReference>
<gene>
    <name evidence="18" type="ORF">GGQ68_003734</name>
</gene>
<dbReference type="Gene3D" id="3.30.565.10">
    <property type="entry name" value="Histidine kinase-like ATPase, C-terminal domain"/>
    <property type="match status" value="1"/>
</dbReference>
<dbReference type="SMART" id="SM00091">
    <property type="entry name" value="PAS"/>
    <property type="match status" value="2"/>
</dbReference>
<keyword evidence="12 18" id="KW-0378">Hydrolase</keyword>
<dbReference type="Gene3D" id="3.40.50.150">
    <property type="entry name" value="Vaccinia Virus protein VP39"/>
    <property type="match status" value="1"/>
</dbReference>
<comment type="caution">
    <text evidence="18">The sequence shown here is derived from an EMBL/GenBank/DDBJ whole genome shotgun (WGS) entry which is preliminary data.</text>
</comment>
<dbReference type="CDD" id="cd00130">
    <property type="entry name" value="PAS"/>
    <property type="match status" value="1"/>
</dbReference>
<dbReference type="InterPro" id="IPR022641">
    <property type="entry name" value="CheR_N"/>
</dbReference>
<feature type="domain" description="CheR-type methyltransferase" evidence="17">
    <location>
        <begin position="211"/>
        <end position="468"/>
    </location>
</feature>
<dbReference type="SUPFAM" id="SSF47757">
    <property type="entry name" value="Chemotaxis receptor methyltransferase CheR, N-terminal domain"/>
    <property type="match status" value="1"/>
</dbReference>
<keyword evidence="10" id="KW-0418">Kinase</keyword>
<dbReference type="GO" id="GO:0008984">
    <property type="term" value="F:protein-glutamate methylesterase activity"/>
    <property type="evidence" value="ECO:0007669"/>
    <property type="project" value="UniProtKB-EC"/>
</dbReference>
<name>A0A7W6DUX9_9RHOB</name>
<dbReference type="InterPro" id="IPR013655">
    <property type="entry name" value="PAS_fold_3"/>
</dbReference>
<dbReference type="SUPFAM" id="SSF53335">
    <property type="entry name" value="S-adenosyl-L-methionine-dependent methyltransferases"/>
    <property type="match status" value="1"/>
</dbReference>
<dbReference type="PROSITE" id="PS50123">
    <property type="entry name" value="CHER"/>
    <property type="match status" value="1"/>
</dbReference>
<dbReference type="Pfam" id="PF03705">
    <property type="entry name" value="CheR_N"/>
    <property type="match status" value="1"/>
</dbReference>
<dbReference type="GO" id="GO:0032259">
    <property type="term" value="P:methylation"/>
    <property type="evidence" value="ECO:0007669"/>
    <property type="project" value="UniProtKB-KW"/>
</dbReference>
<keyword evidence="5" id="KW-0285">Flavoprotein</keyword>
<evidence type="ECO:0000256" key="6">
    <source>
        <dbReference type="ARBA" id="ARBA00022643"/>
    </source>
</evidence>
<evidence type="ECO:0000256" key="13">
    <source>
        <dbReference type="SAM" id="Coils"/>
    </source>
</evidence>
<dbReference type="EMBL" id="JACIEJ010000010">
    <property type="protein sequence ID" value="MBB3987387.1"/>
    <property type="molecule type" value="Genomic_DNA"/>
</dbReference>
<dbReference type="InterPro" id="IPR000673">
    <property type="entry name" value="Sig_transdc_resp-reg_Me-estase"/>
</dbReference>
<dbReference type="GO" id="GO:0005737">
    <property type="term" value="C:cytoplasm"/>
    <property type="evidence" value="ECO:0007669"/>
    <property type="project" value="InterPro"/>
</dbReference>
<evidence type="ECO:0000256" key="3">
    <source>
        <dbReference type="ARBA" id="ARBA00022553"/>
    </source>
</evidence>
<dbReference type="Gene3D" id="3.30.450.20">
    <property type="entry name" value="PAS domain"/>
    <property type="match status" value="2"/>
</dbReference>
<keyword evidence="6" id="KW-0288">FMN</keyword>
<dbReference type="InterPro" id="IPR000780">
    <property type="entry name" value="CheR_MeTrfase"/>
</dbReference>
<dbReference type="Proteomes" id="UP000541426">
    <property type="component" value="Unassembled WGS sequence"/>
</dbReference>
<feature type="active site" evidence="12">
    <location>
        <position position="13"/>
    </location>
</feature>